<proteinExistence type="predicted"/>
<protein>
    <submittedName>
        <fullName evidence="1">Uncharacterized protein</fullName>
    </submittedName>
</protein>
<gene>
    <name evidence="1" type="ORF">GCM10023175_69250</name>
</gene>
<organism evidence="1 2">
    <name type="scientific">Pseudonocardia xishanensis</name>
    <dbReference type="NCBI Taxonomy" id="630995"/>
    <lineage>
        <taxon>Bacteria</taxon>
        <taxon>Bacillati</taxon>
        <taxon>Actinomycetota</taxon>
        <taxon>Actinomycetes</taxon>
        <taxon>Pseudonocardiales</taxon>
        <taxon>Pseudonocardiaceae</taxon>
        <taxon>Pseudonocardia</taxon>
    </lineage>
</organism>
<sequence length="166" mass="16824">MVAVATDGGELLAEAGGLLQHLASTGTPLDVLVAEGANARVFARCGLRTVPVHRLGLRRPLPPGAEGDLLAALSELIGFDPEPGLGILAPAELADRPDRAVVGHVAGMAARVYGAELVHSAPHAPGTPGYALTRGEAARKRYAVGAAAAALETVLAELRIPAPRTG</sequence>
<comment type="caution">
    <text evidence="1">The sequence shown here is derived from an EMBL/GenBank/DDBJ whole genome shotgun (WGS) entry which is preliminary data.</text>
</comment>
<accession>A0ABP8S588</accession>
<name>A0ABP8S588_9PSEU</name>
<reference evidence="2" key="1">
    <citation type="journal article" date="2019" name="Int. J. Syst. Evol. Microbiol.">
        <title>The Global Catalogue of Microorganisms (GCM) 10K type strain sequencing project: providing services to taxonomists for standard genome sequencing and annotation.</title>
        <authorList>
            <consortium name="The Broad Institute Genomics Platform"/>
            <consortium name="The Broad Institute Genome Sequencing Center for Infectious Disease"/>
            <person name="Wu L."/>
            <person name="Ma J."/>
        </authorList>
    </citation>
    <scope>NUCLEOTIDE SEQUENCE [LARGE SCALE GENOMIC DNA]</scope>
    <source>
        <strain evidence="2">JCM 17906</strain>
    </source>
</reference>
<evidence type="ECO:0000313" key="1">
    <source>
        <dbReference type="EMBL" id="GAA4560059.1"/>
    </source>
</evidence>
<evidence type="ECO:0000313" key="2">
    <source>
        <dbReference type="Proteomes" id="UP001501598"/>
    </source>
</evidence>
<dbReference type="Proteomes" id="UP001501598">
    <property type="component" value="Unassembled WGS sequence"/>
</dbReference>
<keyword evidence="2" id="KW-1185">Reference proteome</keyword>
<dbReference type="EMBL" id="BAABGT010000122">
    <property type="protein sequence ID" value="GAA4560059.1"/>
    <property type="molecule type" value="Genomic_DNA"/>
</dbReference>